<keyword evidence="2" id="KW-0378">Hydrolase</keyword>
<dbReference type="GO" id="GO:0016787">
    <property type="term" value="F:hydrolase activity"/>
    <property type="evidence" value="ECO:0007669"/>
    <property type="project" value="UniProtKB-KW"/>
</dbReference>
<dbReference type="Pfam" id="PF11790">
    <property type="entry name" value="Glyco_hydro_cc"/>
    <property type="match status" value="1"/>
</dbReference>
<proteinExistence type="predicted"/>
<dbReference type="SUPFAM" id="SSF51445">
    <property type="entry name" value="(Trans)glycosidases"/>
    <property type="match status" value="1"/>
</dbReference>
<dbReference type="PANTHER" id="PTHR34154:SF10">
    <property type="entry name" value="ASL1-LIKE GLYCOSYL HYDROLASE CATALYTIC DOMAIN-CONTAINING PROTEIN"/>
    <property type="match status" value="1"/>
</dbReference>
<dbReference type="Gene3D" id="3.20.20.80">
    <property type="entry name" value="Glycosidases"/>
    <property type="match status" value="1"/>
</dbReference>
<dbReference type="EMBL" id="ML978712">
    <property type="protein sequence ID" value="KAF2091302.1"/>
    <property type="molecule type" value="Genomic_DNA"/>
</dbReference>
<dbReference type="PANTHER" id="PTHR34154">
    <property type="entry name" value="ALKALI-SENSITIVE LINKAGE PROTEIN 1"/>
    <property type="match status" value="1"/>
</dbReference>
<dbReference type="GO" id="GO:0009277">
    <property type="term" value="C:fungal-type cell wall"/>
    <property type="evidence" value="ECO:0007669"/>
    <property type="project" value="TreeGrafter"/>
</dbReference>
<dbReference type="InterPro" id="IPR017853">
    <property type="entry name" value="GH"/>
</dbReference>
<protein>
    <submittedName>
        <fullName evidence="2">Glycoside hydrolase family 128 protein</fullName>
    </submittedName>
</protein>
<evidence type="ECO:0000313" key="3">
    <source>
        <dbReference type="Proteomes" id="UP000799776"/>
    </source>
</evidence>
<sequence length="250" mass="27305">TPTSSSSIAKRGLSYNNPTYTIPFSTTHITWTFNWYSALYTPSGVQTGYNTLLTFIPMLWSSASDLTSVWVANANAAIRSGADALLGFNEPDGCSDGGSCMDVATAVSAWKTWMEPFAGQVKLGAPGVTNGGAPMGITWLQQFLGNCTACHIDFVPIHWYYDCSTEANRNSFQTYVQGFHEQVKKPLWITEFGCTSGDEASVEAFLKMAVTWLDGQSYVERYAYFMDAQGYLINSTGGLSTQGGIYNTYT</sequence>
<dbReference type="GO" id="GO:0071966">
    <property type="term" value="P:fungal-type cell wall polysaccharide metabolic process"/>
    <property type="evidence" value="ECO:0007669"/>
    <property type="project" value="TreeGrafter"/>
</dbReference>
<feature type="non-terminal residue" evidence="2">
    <location>
        <position position="250"/>
    </location>
</feature>
<dbReference type="InterPro" id="IPR053183">
    <property type="entry name" value="ASL1"/>
</dbReference>
<keyword evidence="3" id="KW-1185">Reference proteome</keyword>
<dbReference type="OrthoDB" id="5985073at2759"/>
<reference evidence="2" key="1">
    <citation type="journal article" date="2020" name="Stud. Mycol.">
        <title>101 Dothideomycetes genomes: a test case for predicting lifestyles and emergence of pathogens.</title>
        <authorList>
            <person name="Haridas S."/>
            <person name="Albert R."/>
            <person name="Binder M."/>
            <person name="Bloem J."/>
            <person name="Labutti K."/>
            <person name="Salamov A."/>
            <person name="Andreopoulos B."/>
            <person name="Baker S."/>
            <person name="Barry K."/>
            <person name="Bills G."/>
            <person name="Bluhm B."/>
            <person name="Cannon C."/>
            <person name="Castanera R."/>
            <person name="Culley D."/>
            <person name="Daum C."/>
            <person name="Ezra D."/>
            <person name="Gonzalez J."/>
            <person name="Henrissat B."/>
            <person name="Kuo A."/>
            <person name="Liang C."/>
            <person name="Lipzen A."/>
            <person name="Lutzoni F."/>
            <person name="Magnuson J."/>
            <person name="Mondo S."/>
            <person name="Nolan M."/>
            <person name="Ohm R."/>
            <person name="Pangilinan J."/>
            <person name="Park H.-J."/>
            <person name="Ramirez L."/>
            <person name="Alfaro M."/>
            <person name="Sun H."/>
            <person name="Tritt A."/>
            <person name="Yoshinaga Y."/>
            <person name="Zwiers L.-H."/>
            <person name="Turgeon B."/>
            <person name="Goodwin S."/>
            <person name="Spatafora J."/>
            <person name="Crous P."/>
            <person name="Grigoriev I."/>
        </authorList>
    </citation>
    <scope>NUCLEOTIDE SEQUENCE</scope>
    <source>
        <strain evidence="2">CBS 121410</strain>
    </source>
</reference>
<evidence type="ECO:0000259" key="1">
    <source>
        <dbReference type="Pfam" id="PF11790"/>
    </source>
</evidence>
<dbReference type="Proteomes" id="UP000799776">
    <property type="component" value="Unassembled WGS sequence"/>
</dbReference>
<organism evidence="2 3">
    <name type="scientific">Saccharata proteae CBS 121410</name>
    <dbReference type="NCBI Taxonomy" id="1314787"/>
    <lineage>
        <taxon>Eukaryota</taxon>
        <taxon>Fungi</taxon>
        <taxon>Dikarya</taxon>
        <taxon>Ascomycota</taxon>
        <taxon>Pezizomycotina</taxon>
        <taxon>Dothideomycetes</taxon>
        <taxon>Dothideomycetes incertae sedis</taxon>
        <taxon>Botryosphaeriales</taxon>
        <taxon>Saccharataceae</taxon>
        <taxon>Saccharata</taxon>
    </lineage>
</organism>
<dbReference type="InterPro" id="IPR024655">
    <property type="entry name" value="Asl1_glyco_hydro_catalytic"/>
</dbReference>
<evidence type="ECO:0000313" key="2">
    <source>
        <dbReference type="EMBL" id="KAF2091302.1"/>
    </source>
</evidence>
<feature type="domain" description="Asl1-like glycosyl hydrolase catalytic" evidence="1">
    <location>
        <begin position="12"/>
        <end position="246"/>
    </location>
</feature>
<comment type="caution">
    <text evidence="2">The sequence shown here is derived from an EMBL/GenBank/DDBJ whole genome shotgun (WGS) entry which is preliminary data.</text>
</comment>
<feature type="non-terminal residue" evidence="2">
    <location>
        <position position="1"/>
    </location>
</feature>
<dbReference type="AlphaFoldDB" id="A0A9P4M1K3"/>
<accession>A0A9P4M1K3</accession>
<name>A0A9P4M1K3_9PEZI</name>
<gene>
    <name evidence="2" type="ORF">K490DRAFT_7328</name>
</gene>